<dbReference type="FunFam" id="1.10.1410.10:FF:000003">
    <property type="entry name" value="non-canonical poly(A) RNA polymerase PAPD7"/>
    <property type="match status" value="1"/>
</dbReference>
<dbReference type="InterPro" id="IPR040646">
    <property type="entry name" value="PND"/>
</dbReference>
<evidence type="ECO:0000256" key="15">
    <source>
        <dbReference type="SAM" id="MobiDB-lite"/>
    </source>
</evidence>
<reference evidence="20" key="1">
    <citation type="submission" date="2025-08" db="UniProtKB">
        <authorList>
            <consortium name="RefSeq"/>
        </authorList>
    </citation>
    <scope>IDENTIFICATION</scope>
    <source>
        <tissue evidence="20">Gonad</tissue>
    </source>
</reference>
<dbReference type="Proteomes" id="UP000515135">
    <property type="component" value="Unplaced"/>
</dbReference>
<evidence type="ECO:0000313" key="19">
    <source>
        <dbReference type="Proteomes" id="UP000515135"/>
    </source>
</evidence>
<evidence type="ECO:0000256" key="6">
    <source>
        <dbReference type="ARBA" id="ARBA00022842"/>
    </source>
</evidence>
<dbReference type="GeneID" id="109480527"/>
<dbReference type="CDD" id="cd20076">
    <property type="entry name" value="XPF_nuclease_FAAP24"/>
    <property type="match status" value="1"/>
</dbReference>
<evidence type="ECO:0000256" key="14">
    <source>
        <dbReference type="ARBA" id="ARBA00083848"/>
    </source>
</evidence>
<evidence type="ECO:0000256" key="1">
    <source>
        <dbReference type="ARBA" id="ARBA00001936"/>
    </source>
</evidence>
<feature type="compositionally biased region" description="Low complexity" evidence="15">
    <location>
        <begin position="705"/>
        <end position="747"/>
    </location>
</feature>
<evidence type="ECO:0000256" key="4">
    <source>
        <dbReference type="ARBA" id="ARBA00022679"/>
    </source>
</evidence>
<dbReference type="Pfam" id="PF22600">
    <property type="entry name" value="MTPAP-like_central"/>
    <property type="match status" value="1"/>
</dbReference>
<feature type="compositionally biased region" description="Low complexity" evidence="15">
    <location>
        <begin position="958"/>
        <end position="988"/>
    </location>
</feature>
<comment type="cofactor">
    <cofactor evidence="1">
        <name>Mn(2+)</name>
        <dbReference type="ChEBI" id="CHEBI:29035"/>
    </cofactor>
</comment>
<dbReference type="InterPro" id="IPR002058">
    <property type="entry name" value="PAP_assoc"/>
</dbReference>
<feature type="domain" description="Poly(A) RNA polymerase mitochondrial-like central palm" evidence="18">
    <location>
        <begin position="321"/>
        <end position="452"/>
    </location>
</feature>
<evidence type="ECO:0000256" key="13">
    <source>
        <dbReference type="ARBA" id="ARBA00082009"/>
    </source>
</evidence>
<evidence type="ECO:0000256" key="8">
    <source>
        <dbReference type="ARBA" id="ARBA00063831"/>
    </source>
</evidence>
<dbReference type="SUPFAM" id="SSF81631">
    <property type="entry name" value="PAP/OAS1 substrate-binding domain"/>
    <property type="match status" value="1"/>
</dbReference>
<accession>A0A6P5A974</accession>
<keyword evidence="4" id="KW-0808">Transferase</keyword>
<keyword evidence="6" id="KW-0460">Magnesium</keyword>
<dbReference type="GO" id="GO:0070568">
    <property type="term" value="F:guanylyltransferase activity"/>
    <property type="evidence" value="ECO:0007669"/>
    <property type="project" value="UniProtKB-ARBA"/>
</dbReference>
<dbReference type="KEGG" id="bbel:109480527"/>
<feature type="compositionally biased region" description="Polar residues" evidence="15">
    <location>
        <begin position="10"/>
        <end position="20"/>
    </location>
</feature>
<dbReference type="Gene3D" id="3.30.460.10">
    <property type="entry name" value="Beta Polymerase, domain 2"/>
    <property type="match status" value="1"/>
</dbReference>
<dbReference type="SUPFAM" id="SSF81301">
    <property type="entry name" value="Nucleotidyltransferase"/>
    <property type="match status" value="1"/>
</dbReference>
<dbReference type="GO" id="GO:0046872">
    <property type="term" value="F:metal ion binding"/>
    <property type="evidence" value="ECO:0007669"/>
    <property type="project" value="UniProtKB-KW"/>
</dbReference>
<proteinExistence type="inferred from homology"/>
<evidence type="ECO:0000313" key="20">
    <source>
        <dbReference type="RefSeq" id="XP_019638296.1"/>
    </source>
</evidence>
<protein>
    <recommendedName>
        <fullName evidence="9">Terminal nucleotidyltransferase 4A</fullName>
        <ecNumber evidence="3">2.7.7.19</ecNumber>
    </recommendedName>
    <alternativeName>
        <fullName evidence="12">DNA polymerase sigma</fullName>
    </alternativeName>
    <alternativeName>
        <fullName evidence="11">Non-canonical poly(A) RNA polymerase PAPD7</fullName>
    </alternativeName>
    <alternativeName>
        <fullName evidence="10">PAP-associated domain-containing protein 7</fullName>
    </alternativeName>
    <alternativeName>
        <fullName evidence="14">TRAMP-like complex polyadenylate polymerase</fullName>
    </alternativeName>
    <alternativeName>
        <fullName evidence="13">Terminal guanylyltransferase</fullName>
    </alternativeName>
</protein>
<dbReference type="FunFam" id="3.30.460.10:FF:000006">
    <property type="entry name" value="non-canonical poly(A) RNA polymerase PAPD5"/>
    <property type="match status" value="1"/>
</dbReference>
<name>A0A6P5A974_BRABE</name>
<dbReference type="AlphaFoldDB" id="A0A6P5A974"/>
<evidence type="ECO:0000256" key="11">
    <source>
        <dbReference type="ARBA" id="ARBA00076531"/>
    </source>
</evidence>
<evidence type="ECO:0000256" key="10">
    <source>
        <dbReference type="ARBA" id="ARBA00076412"/>
    </source>
</evidence>
<evidence type="ECO:0000256" key="9">
    <source>
        <dbReference type="ARBA" id="ARBA00067213"/>
    </source>
</evidence>
<feature type="compositionally biased region" description="Polar residues" evidence="15">
    <location>
        <begin position="929"/>
        <end position="949"/>
    </location>
</feature>
<dbReference type="GO" id="GO:1990817">
    <property type="term" value="F:poly(A) RNA polymerase activity"/>
    <property type="evidence" value="ECO:0007669"/>
    <property type="project" value="UniProtKB-EC"/>
</dbReference>
<dbReference type="GO" id="GO:0060212">
    <property type="term" value="P:negative regulation of nuclear-transcribed mRNA poly(A) tail shortening"/>
    <property type="evidence" value="ECO:0007669"/>
    <property type="project" value="UniProtKB-ARBA"/>
</dbReference>
<dbReference type="GO" id="GO:0005730">
    <property type="term" value="C:nucleolus"/>
    <property type="evidence" value="ECO:0007669"/>
    <property type="project" value="TreeGrafter"/>
</dbReference>
<organism evidence="19 20">
    <name type="scientific">Branchiostoma belcheri</name>
    <name type="common">Amphioxus</name>
    <dbReference type="NCBI Taxonomy" id="7741"/>
    <lineage>
        <taxon>Eukaryota</taxon>
        <taxon>Metazoa</taxon>
        <taxon>Chordata</taxon>
        <taxon>Cephalochordata</taxon>
        <taxon>Leptocardii</taxon>
        <taxon>Amphioxiformes</taxon>
        <taxon>Branchiostomatidae</taxon>
        <taxon>Branchiostoma</taxon>
    </lineage>
</organism>
<dbReference type="Pfam" id="PF17949">
    <property type="entry name" value="PND"/>
    <property type="match status" value="1"/>
</dbReference>
<sequence length="988" mass="108128">MAGVVPSTPPNSSCFPESQITQSTPVRAGAKVPPGHIIVSEKWRGSALVKGLQGKVQLVVEDGLGVVDFHTGDRTAVVYVTEVDLVEGNAFKKKIVKLRRVEYIRGVILVDRTSMTDQYFPAVQRFVVLELGMKLVPVCSQSEAAQVLIAMVNEDSRHTGNPFLRKKKAPPVEMAIYRVLQCFPRLGGVKAKQLLAKFKSLHGICQASEQPEQLGQAHQTWTQIWLTAQGLNQLHLNGNSNTNLDSNAPVTPPPPPRNDGGQQQQNSAQEYIPLDSNRAPRPPLPNSAKRKRDNRASTYNCEPEGGTPWKTRHYAEGVIGLHEEILDFYKYMSPRMEEFAMRNEVVQRITNIIRSIWPRAKVEIFGSFETGLYLPTSDIDLVVFGSWEALPLFRLEKELRHSNIADPDSIKVLDKATVPIVKLTDRKTDVKVDISFNMPNGVKSAKLIKKFMQDYPTLKYLVLVLKQFLLQRDLNEVFTGGISSYSLILMTVSFLQLHPRYDATSPSANLGVLLIEFFELYGRNFNYLQTGIRIKDGGAYITKEEMQVNMDNGYRPSMLCIEDPLNQGNDIGRSSYGAMQVKAAFDYAYITLSRAVSSNKQYYASNNFSILGRIVKVTEEVVEYRQWIQQNWSQTIPPNPLLTQPTYASVARMPHVHNMQHQIHMQNQANHSNQLQTQALTPHSAAGSADSAGSEAMMVSDGEMSSHSASSSQASSPASSISASASSSPSNSDTDSSSESSSSSSLSPHGVTGIPDKTGTPSPKPGATPALAANDSNAQTIPATATRTTAPAVITTAPKETSSYPSSSNVELTAAAAPTTTAVHVATTRSVTPTAAATRTADVPPVETPVCPPTPAPAPAPAPTTTVAAPVRQNTVSTSTAGNSNNSSRPNTPNRGPRAQRVNSSSHSGEDTRRQHMGQSRVWHHSHNQGRTQYKQSPPHPNNKNFRNASNKKRRRPQQQQQQQQPQHQQARDSSSNSNNNSSHGTSR</sequence>
<comment type="function">
    <text evidence="7">Terminal nucleotidyltransferase that catalyzes preferentially the transfer of ATP and GTP on RNA 3' poly(A) tail creating a heterogeneous 3' poly(A) tail leading to mRNAs stabilization by protecting mRNAs from active deadenylation. Also functions as a catalytic subunit of a TRAMP-like complex which has a poly(A) RNA polymerase activity and is involved in a post-transcriptional quality control mechanism. Polyadenylation with short oligo(A) tails is required for the degradative activity of the exosome on several of its nuclear RNA substrates. Has no terminal uridylyltransferase activity, and does not play a role in replication-dependent histone mRNA degradation via uridylation.</text>
</comment>
<dbReference type="PANTHER" id="PTHR23092:SF15">
    <property type="entry name" value="INACTIVE NON-CANONICAL POLY(A) RNA POLYMERASE PROTEIN TRF4-2-RELATED"/>
    <property type="match status" value="1"/>
</dbReference>
<feature type="region of interest" description="Disordered" evidence="15">
    <location>
        <begin position="678"/>
        <end position="806"/>
    </location>
</feature>
<keyword evidence="5" id="KW-0479">Metal-binding</keyword>
<dbReference type="InterPro" id="IPR045862">
    <property type="entry name" value="Trf4-like"/>
</dbReference>
<dbReference type="GO" id="GO:0031499">
    <property type="term" value="C:TRAMP complex"/>
    <property type="evidence" value="ECO:0007669"/>
    <property type="project" value="TreeGrafter"/>
</dbReference>
<dbReference type="Gene3D" id="3.40.50.10130">
    <property type="match status" value="1"/>
</dbReference>
<dbReference type="InterPro" id="IPR054708">
    <property type="entry name" value="MTPAP-like_central"/>
</dbReference>
<feature type="compositionally biased region" description="Polar residues" evidence="15">
    <location>
        <begin position="260"/>
        <end position="269"/>
    </location>
</feature>
<dbReference type="CDD" id="cd05402">
    <property type="entry name" value="NT_PAP_TUTase"/>
    <property type="match status" value="1"/>
</dbReference>
<dbReference type="PANTHER" id="PTHR23092">
    <property type="entry name" value="POLY(A) RNA POLYMERASE"/>
    <property type="match status" value="1"/>
</dbReference>
<dbReference type="InterPro" id="IPR043519">
    <property type="entry name" value="NT_sf"/>
</dbReference>
<evidence type="ECO:0000259" key="16">
    <source>
        <dbReference type="Pfam" id="PF03828"/>
    </source>
</evidence>
<comment type="subunit">
    <text evidence="8">Component of a nuclear TRAMP-like complex, an ATP-dependent exosome regulatory complex consisting of a helicase (MTREX), an oligadenylate polymerase (TENT4B or TENT4A), and a substrate specific RNA-binding factor (ZCCHC7 or ZCCHC8). Several TRAMP-like complexes exist with specific compositions and are associated with nuclear, or nucleolar RNA exosomes.</text>
</comment>
<evidence type="ECO:0000256" key="5">
    <source>
        <dbReference type="ARBA" id="ARBA00022723"/>
    </source>
</evidence>
<feature type="domain" description="PAP-associated" evidence="16">
    <location>
        <begin position="509"/>
        <end position="569"/>
    </location>
</feature>
<feature type="region of interest" description="Disordered" evidence="15">
    <location>
        <begin position="236"/>
        <end position="307"/>
    </location>
</feature>
<feature type="region of interest" description="Disordered" evidence="15">
    <location>
        <begin position="1"/>
        <end position="20"/>
    </location>
</feature>
<evidence type="ECO:0000259" key="18">
    <source>
        <dbReference type="Pfam" id="PF22600"/>
    </source>
</evidence>
<dbReference type="EC" id="2.7.7.19" evidence="3"/>
<feature type="compositionally biased region" description="Pro residues" evidence="15">
    <location>
        <begin position="846"/>
        <end position="862"/>
    </location>
</feature>
<dbReference type="Gene3D" id="1.10.1410.10">
    <property type="match status" value="1"/>
</dbReference>
<evidence type="ECO:0000256" key="7">
    <source>
        <dbReference type="ARBA" id="ARBA00054414"/>
    </source>
</evidence>
<evidence type="ECO:0000259" key="17">
    <source>
        <dbReference type="Pfam" id="PF17949"/>
    </source>
</evidence>
<dbReference type="RefSeq" id="XP_019638296.1">
    <property type="nucleotide sequence ID" value="XM_019782737.1"/>
</dbReference>
<dbReference type="GO" id="GO:0043634">
    <property type="term" value="P:polyadenylation-dependent ncRNA catabolic process"/>
    <property type="evidence" value="ECO:0007669"/>
    <property type="project" value="TreeGrafter"/>
</dbReference>
<dbReference type="Gene3D" id="1.10.150.20">
    <property type="entry name" value="5' to 3' exonuclease, C-terminal subdomain"/>
    <property type="match status" value="1"/>
</dbReference>
<dbReference type="GO" id="GO:1905870">
    <property type="term" value="P:positive regulation of 3'-UTR-mediated mRNA stabilization"/>
    <property type="evidence" value="ECO:0007669"/>
    <property type="project" value="UniProtKB-ARBA"/>
</dbReference>
<feature type="compositionally biased region" description="Low complexity" evidence="15">
    <location>
        <begin position="778"/>
        <end position="798"/>
    </location>
</feature>
<evidence type="ECO:0000256" key="3">
    <source>
        <dbReference type="ARBA" id="ARBA00012388"/>
    </source>
</evidence>
<feature type="region of interest" description="Disordered" evidence="15">
    <location>
        <begin position="833"/>
        <end position="988"/>
    </location>
</feature>
<feature type="compositionally biased region" description="Low complexity" evidence="15">
    <location>
        <begin position="863"/>
        <end position="897"/>
    </location>
</feature>
<feature type="compositionally biased region" description="Low complexity" evidence="15">
    <location>
        <begin position="684"/>
        <end position="694"/>
    </location>
</feature>
<feature type="compositionally biased region" description="Polar residues" evidence="15">
    <location>
        <begin position="236"/>
        <end position="249"/>
    </location>
</feature>
<dbReference type="GO" id="GO:0003729">
    <property type="term" value="F:mRNA binding"/>
    <property type="evidence" value="ECO:0007669"/>
    <property type="project" value="TreeGrafter"/>
</dbReference>
<comment type="similarity">
    <text evidence="2">Belongs to the DNA polymerase type-B-like family.</text>
</comment>
<dbReference type="Pfam" id="PF03828">
    <property type="entry name" value="PAP_assoc"/>
    <property type="match status" value="1"/>
</dbReference>
<dbReference type="OrthoDB" id="273917at2759"/>
<keyword evidence="19" id="KW-1185">Reference proteome</keyword>
<evidence type="ECO:0000256" key="2">
    <source>
        <dbReference type="ARBA" id="ARBA00008593"/>
    </source>
</evidence>
<dbReference type="GO" id="GO:0031123">
    <property type="term" value="P:RNA 3'-end processing"/>
    <property type="evidence" value="ECO:0007669"/>
    <property type="project" value="TreeGrafter"/>
</dbReference>
<evidence type="ECO:0000256" key="12">
    <source>
        <dbReference type="ARBA" id="ARBA00080076"/>
    </source>
</evidence>
<gene>
    <name evidence="20" type="primary">LOC109480527</name>
</gene>
<feature type="domain" description="Fanconi anemia core complex-associated protein 24 pseudonuclease" evidence="17">
    <location>
        <begin position="31"/>
        <end position="152"/>
    </location>
</feature>